<evidence type="ECO:0000256" key="4">
    <source>
        <dbReference type="ARBA" id="ARBA00023337"/>
    </source>
</evidence>
<dbReference type="EMBL" id="JASFZW010000007">
    <property type="protein sequence ID" value="KAK2077307.1"/>
    <property type="molecule type" value="Genomic_DNA"/>
</dbReference>
<proteinExistence type="predicted"/>
<dbReference type="GO" id="GO:0005774">
    <property type="term" value="C:vacuolar membrane"/>
    <property type="evidence" value="ECO:0007669"/>
    <property type="project" value="UniProtKB-SubCell"/>
</dbReference>
<dbReference type="GO" id="GO:0046856">
    <property type="term" value="P:phosphatidylinositol dephosphorylation"/>
    <property type="evidence" value="ECO:0007669"/>
    <property type="project" value="InterPro"/>
</dbReference>
<dbReference type="PANTHER" id="PTHR45738">
    <property type="entry name" value="POLYPHOSPHOINOSITIDE PHOSPHATASE"/>
    <property type="match status" value="1"/>
</dbReference>
<dbReference type="GO" id="GO:0043813">
    <property type="term" value="F:phosphatidylinositol-3,5-bisphosphate 5-phosphatase activity"/>
    <property type="evidence" value="ECO:0007669"/>
    <property type="project" value="InterPro"/>
</dbReference>
<gene>
    <name evidence="8" type="ORF">QBZ16_004941</name>
</gene>
<dbReference type="InterPro" id="IPR043573">
    <property type="entry name" value="Fig4-like"/>
</dbReference>
<evidence type="ECO:0000256" key="5">
    <source>
        <dbReference type="ARBA" id="ARBA00023464"/>
    </source>
</evidence>
<dbReference type="PANTHER" id="PTHR45738:SF5">
    <property type="entry name" value="POLYPHOSPHOINOSITIDE PHOSPHATASE"/>
    <property type="match status" value="1"/>
</dbReference>
<dbReference type="InterPro" id="IPR002013">
    <property type="entry name" value="SAC_dom"/>
</dbReference>
<dbReference type="Proteomes" id="UP001255856">
    <property type="component" value="Unassembled WGS sequence"/>
</dbReference>
<comment type="subcellular location">
    <subcellularLocation>
        <location evidence="1">Vacuole membrane</location>
        <topology evidence="1">Peripheral membrane protein</topology>
    </subcellularLocation>
</comment>
<comment type="subunit">
    <text evidence="5">Component of the PI(3,5)P2 regulatory complex at least composed of ATG18, SAC/FIG4, FAB1 and VAC14.</text>
</comment>
<evidence type="ECO:0000313" key="9">
    <source>
        <dbReference type="Proteomes" id="UP001255856"/>
    </source>
</evidence>
<accession>A0AAD9IJP4</accession>
<sequence length="1042" mass="109859">MTGNDPLPPHRILVYKTASWVYLVGSRKAEDSWRILKLSRREVGLSVEEDPATYTRHQLTRLLQTLRDGNQATGGLQFVCRAYAIAGCFSFLEGFYLLFVLKRTKLGLIAGHKLFGVEKTALLPLLHPSVAHAAFAEGRTALDEARYRRIFGGVALDSNFYFSPTWPTWARAQEALTGRVGDPWQSQWVWNAHVSRPLRALGHGGWLMPLVHGHCTQRRLSLFGQPLALTLIARRSRHFAGTRFRKRGVNADGHVANEVELEQVVELGADRRSGEPLLSSWVQLRGSIPLFWDQGAAGGAVVKPPIVVQQYDPLYAATALHFARLRARYGEPIVVFNLVKQSGREAGLARGFYSAIAHLNDHPEARRAAALALEEGATGDLLSGSLSAGGAAQAATSFGSLAPSVQTRASGDAYGSMTAQHSTSSWPAAPSIPSAQLPYHSMSSPYAPSSSGASTPAPVQYIAWDLQQHLRSAPRSLLSRLRRLVSPALDSTGMFVCVPGEGGAGSPRSPLGPPEGAPRRALQRGVVRANCIDCLDRTNLAQFGIGLHALGRQLAALGVAPSARALAPDSSVALALMDMYEATGHAAAQQYGGSEAHATFFDRARRLGGGHALARPSNAPSSRAATPPPVAAAPASVKTTPPRLLSFHAPPQDGSPRSSSSSDDEDGASLSSSLEDELEPLSLRHFISLGVTAEDSLATVPSGQASALGLGSAPEVPTRRDAGRGRAATPAPGAGRGATGQRRPVRLVSRRHEATEEQALSLAEGAPRLAGADGRRCPAPALLPPALLPPGEAPPARRARRSSGSQAGSGMFGLAQWLSPRGPAVADSFYLEDDGPGSPGAAPALSSADAARLCEALPDGDEPLFAGASFSETAAPRGPVRSLSSAQLERPTAGALLRGRSVPARLLGEFGAAVDAEVERGAEPAERPGSAQGPRVAVRSDDAASAGLAKAGVLDLWDALCAPRERSLVLWGVEAVRHGLDTLGMAPAEAAWWTGDPLEQLLGSSRSLKAGLERDPEQWRVPDRGSLAAGMYPVTQLRQAPQ</sequence>
<comment type="caution">
    <text evidence="8">The sequence shown here is derived from an EMBL/GenBank/DDBJ whole genome shotgun (WGS) entry which is preliminary data.</text>
</comment>
<comment type="catalytic activity">
    <reaction evidence="4">
        <text>a 1,2-diacyl-sn-glycero-3-phospho-(1D-myo-inositol-3,5-bisphosphate) + H2O = a 1,2-diacyl-sn-glycero-3-phospho-(1D-myo-inositol-3-phosphate) + phosphate</text>
        <dbReference type="Rhea" id="RHEA:32955"/>
        <dbReference type="ChEBI" id="CHEBI:15377"/>
        <dbReference type="ChEBI" id="CHEBI:43474"/>
        <dbReference type="ChEBI" id="CHEBI:57923"/>
        <dbReference type="ChEBI" id="CHEBI:58088"/>
    </reaction>
</comment>
<organism evidence="8 9">
    <name type="scientific">Prototheca wickerhamii</name>
    <dbReference type="NCBI Taxonomy" id="3111"/>
    <lineage>
        <taxon>Eukaryota</taxon>
        <taxon>Viridiplantae</taxon>
        <taxon>Chlorophyta</taxon>
        <taxon>core chlorophytes</taxon>
        <taxon>Trebouxiophyceae</taxon>
        <taxon>Chlorellales</taxon>
        <taxon>Chlorellaceae</taxon>
        <taxon>Prototheca</taxon>
    </lineage>
</organism>
<dbReference type="PROSITE" id="PS50275">
    <property type="entry name" value="SAC"/>
    <property type="match status" value="1"/>
</dbReference>
<keyword evidence="2" id="KW-0378">Hydrolase</keyword>
<keyword evidence="3" id="KW-0472">Membrane</keyword>
<feature type="compositionally biased region" description="Low complexity" evidence="6">
    <location>
        <begin position="632"/>
        <end position="642"/>
    </location>
</feature>
<feature type="region of interest" description="Disordered" evidence="6">
    <location>
        <begin position="783"/>
        <end position="812"/>
    </location>
</feature>
<feature type="compositionally biased region" description="Pro residues" evidence="6">
    <location>
        <begin position="783"/>
        <end position="793"/>
    </location>
</feature>
<feature type="compositionally biased region" description="Low complexity" evidence="6">
    <location>
        <begin position="614"/>
        <end position="625"/>
    </location>
</feature>
<evidence type="ECO:0000256" key="3">
    <source>
        <dbReference type="ARBA" id="ARBA00023136"/>
    </source>
</evidence>
<evidence type="ECO:0000256" key="6">
    <source>
        <dbReference type="SAM" id="MobiDB-lite"/>
    </source>
</evidence>
<dbReference type="AlphaFoldDB" id="A0AAD9IJP4"/>
<dbReference type="Pfam" id="PF02383">
    <property type="entry name" value="Syja_N"/>
    <property type="match status" value="1"/>
</dbReference>
<name>A0AAD9IJP4_PROWI</name>
<evidence type="ECO:0000256" key="2">
    <source>
        <dbReference type="ARBA" id="ARBA00022801"/>
    </source>
</evidence>
<feature type="region of interest" description="Disordered" evidence="6">
    <location>
        <begin position="611"/>
        <end position="676"/>
    </location>
</feature>
<evidence type="ECO:0000313" key="8">
    <source>
        <dbReference type="EMBL" id="KAK2077307.1"/>
    </source>
</evidence>
<evidence type="ECO:0000259" key="7">
    <source>
        <dbReference type="PROSITE" id="PS50275"/>
    </source>
</evidence>
<protein>
    <recommendedName>
        <fullName evidence="7">SAC domain-containing protein</fullName>
    </recommendedName>
</protein>
<reference evidence="8" key="1">
    <citation type="submission" date="2021-01" db="EMBL/GenBank/DDBJ databases">
        <authorList>
            <person name="Eckstrom K.M.E."/>
        </authorList>
    </citation>
    <scope>NUCLEOTIDE SEQUENCE</scope>
    <source>
        <strain evidence="8">UVCC 0001</strain>
    </source>
</reference>
<feature type="domain" description="SAC" evidence="7">
    <location>
        <begin position="151"/>
        <end position="593"/>
    </location>
</feature>
<feature type="region of interest" description="Disordered" evidence="6">
    <location>
        <begin position="705"/>
        <end position="744"/>
    </location>
</feature>
<evidence type="ECO:0000256" key="1">
    <source>
        <dbReference type="ARBA" id="ARBA00004148"/>
    </source>
</evidence>
<keyword evidence="9" id="KW-1185">Reference proteome</keyword>